<dbReference type="EMBL" id="KZ502454">
    <property type="protein sequence ID" value="PKU78411.1"/>
    <property type="molecule type" value="Genomic_DNA"/>
</dbReference>
<evidence type="ECO:0000313" key="2">
    <source>
        <dbReference type="Proteomes" id="UP000233837"/>
    </source>
</evidence>
<name>A0A2I0WRZ1_9ASPA</name>
<accession>A0A2I0WRZ1</accession>
<dbReference type="Proteomes" id="UP000233837">
    <property type="component" value="Unassembled WGS sequence"/>
</dbReference>
<reference evidence="1 2" key="1">
    <citation type="journal article" date="2016" name="Sci. Rep.">
        <title>The Dendrobium catenatum Lindl. genome sequence provides insights into polysaccharide synthase, floral development and adaptive evolution.</title>
        <authorList>
            <person name="Zhang G.Q."/>
            <person name="Xu Q."/>
            <person name="Bian C."/>
            <person name="Tsai W.C."/>
            <person name="Yeh C.M."/>
            <person name="Liu K.W."/>
            <person name="Yoshida K."/>
            <person name="Zhang L.S."/>
            <person name="Chang S.B."/>
            <person name="Chen F."/>
            <person name="Shi Y."/>
            <person name="Su Y.Y."/>
            <person name="Zhang Y.Q."/>
            <person name="Chen L.J."/>
            <person name="Yin Y."/>
            <person name="Lin M."/>
            <person name="Huang H."/>
            <person name="Deng H."/>
            <person name="Wang Z.W."/>
            <person name="Zhu S.L."/>
            <person name="Zhao X."/>
            <person name="Deng C."/>
            <person name="Niu S.C."/>
            <person name="Huang J."/>
            <person name="Wang M."/>
            <person name="Liu G.H."/>
            <person name="Yang H.J."/>
            <person name="Xiao X.J."/>
            <person name="Hsiao Y.Y."/>
            <person name="Wu W.L."/>
            <person name="Chen Y.Y."/>
            <person name="Mitsuda N."/>
            <person name="Ohme-Takagi M."/>
            <person name="Luo Y.B."/>
            <person name="Van de Peer Y."/>
            <person name="Liu Z.J."/>
        </authorList>
    </citation>
    <scope>NUCLEOTIDE SEQUENCE [LARGE SCALE GENOMIC DNA]</scope>
    <source>
        <tissue evidence="1">The whole plant</tissue>
    </source>
</reference>
<evidence type="ECO:0000313" key="1">
    <source>
        <dbReference type="EMBL" id="PKU78411.1"/>
    </source>
</evidence>
<reference evidence="1 2" key="2">
    <citation type="journal article" date="2017" name="Nature">
        <title>The Apostasia genome and the evolution of orchids.</title>
        <authorList>
            <person name="Zhang G.Q."/>
            <person name="Liu K.W."/>
            <person name="Li Z."/>
            <person name="Lohaus R."/>
            <person name="Hsiao Y.Y."/>
            <person name="Niu S.C."/>
            <person name="Wang J.Y."/>
            <person name="Lin Y.C."/>
            <person name="Xu Q."/>
            <person name="Chen L.J."/>
            <person name="Yoshida K."/>
            <person name="Fujiwara S."/>
            <person name="Wang Z.W."/>
            <person name="Zhang Y.Q."/>
            <person name="Mitsuda N."/>
            <person name="Wang M."/>
            <person name="Liu G.H."/>
            <person name="Pecoraro L."/>
            <person name="Huang H.X."/>
            <person name="Xiao X.J."/>
            <person name="Lin M."/>
            <person name="Wu X.Y."/>
            <person name="Wu W.L."/>
            <person name="Chen Y.Y."/>
            <person name="Chang S.B."/>
            <person name="Sakamoto S."/>
            <person name="Ohme-Takagi M."/>
            <person name="Yagi M."/>
            <person name="Zeng S.J."/>
            <person name="Shen C.Y."/>
            <person name="Yeh C.M."/>
            <person name="Luo Y.B."/>
            <person name="Tsai W.C."/>
            <person name="Van de Peer Y."/>
            <person name="Liu Z.J."/>
        </authorList>
    </citation>
    <scope>NUCLEOTIDE SEQUENCE [LARGE SCALE GENOMIC DNA]</scope>
    <source>
        <tissue evidence="1">The whole plant</tissue>
    </source>
</reference>
<proteinExistence type="predicted"/>
<gene>
    <name evidence="1" type="ORF">MA16_Dca019343</name>
</gene>
<sequence length="368" mass="41154">MITVEHTEENFVGLTACLKSNVATCSDSDDTVATPDQLRPHVARSVPLPLVCGTNEGSYGYGENNALEELAVEAVKRIERQLVDHGNGEIELSANYIVCTEDVLIAGVKMPGINSSDKVDSTQRSQTVRRNVTKVFKSNLKGLEEVVQKLVKVPAEVSPFLQVNLVSTIHIADKEYFDNLQKGLELYDCVLYETVASRENLENRSSGSTKSLKDSRFRSFSILGFIQREMARLLALDFQSDCLNYQADNWLHADLDFETFKMLQLEKGESLFTFARDMTLKSTKAFVQSTSLPDDLDPWRSKLLQVSRVLPMPLIGLLIIGSVCSAAENQVSEYSEIEALSRLSDIALHLLECKKQEQQRELYKASET</sequence>
<organism evidence="1 2">
    <name type="scientific">Dendrobium catenatum</name>
    <dbReference type="NCBI Taxonomy" id="906689"/>
    <lineage>
        <taxon>Eukaryota</taxon>
        <taxon>Viridiplantae</taxon>
        <taxon>Streptophyta</taxon>
        <taxon>Embryophyta</taxon>
        <taxon>Tracheophyta</taxon>
        <taxon>Spermatophyta</taxon>
        <taxon>Magnoliopsida</taxon>
        <taxon>Liliopsida</taxon>
        <taxon>Asparagales</taxon>
        <taxon>Orchidaceae</taxon>
        <taxon>Epidendroideae</taxon>
        <taxon>Malaxideae</taxon>
        <taxon>Dendrobiinae</taxon>
        <taxon>Dendrobium</taxon>
    </lineage>
</organism>
<protein>
    <submittedName>
        <fullName evidence="1">Uncharacterized protein</fullName>
    </submittedName>
</protein>
<dbReference type="PANTHER" id="PTHR35757">
    <property type="entry name" value="THERMOSOME SUBUNIT GAMMA"/>
    <property type="match status" value="1"/>
</dbReference>
<dbReference type="PANTHER" id="PTHR35757:SF1">
    <property type="entry name" value="THERMOSOME SUBUNIT GAMMA"/>
    <property type="match status" value="1"/>
</dbReference>
<keyword evidence="2" id="KW-1185">Reference proteome</keyword>
<dbReference type="STRING" id="906689.A0A2I0WRZ1"/>
<dbReference type="AlphaFoldDB" id="A0A2I0WRZ1"/>